<feature type="compositionally biased region" description="Basic and acidic residues" evidence="1">
    <location>
        <begin position="94"/>
        <end position="106"/>
    </location>
</feature>
<dbReference type="Gene3D" id="3.30.70.2390">
    <property type="match status" value="1"/>
</dbReference>
<feature type="domain" description="LytR/CpsA/Psr regulator C-terminal" evidence="3">
    <location>
        <begin position="301"/>
        <end position="359"/>
    </location>
</feature>
<dbReference type="STRING" id="1296565.SAMN05660657_00506"/>
<sequence>MAQPQVRRPAAEPPTAQSPVVARPAAQPPARPAAPETTVAPFQAVPTPLADAAEPASPPLDPWDQPARPPARGRTTAPKAAPDAPASPVTPTHPEADGADGYRDWTRPSGAGTATPAAPPTEAIPDREVVREREPARAPVAPPTEAIPDREVAARRGTRDERDAEPETGHDTGSTGVVGNRAAMRAERAAREAERQAMEVERRKAARRAGVSRAALRAAEGDDAPPRRRRGLAMLAVVVIALVVLGVYSFTSPAAQEAGSTQDPTPQTSAPASVAPSTGPLPPLSAEPLPPVEEASGTPVRVPVTVLNATGTSGLAAEVAAAFDAEGWTSAGIGTYDGGDVAATTVYFDPGDEAQRLSALQLMDVFPSITTGPAARFFDVPDVADPGLVVVVTGEL</sequence>
<feature type="region of interest" description="Disordered" evidence="1">
    <location>
        <begin position="256"/>
        <end position="297"/>
    </location>
</feature>
<evidence type="ECO:0000313" key="5">
    <source>
        <dbReference type="Proteomes" id="UP000199546"/>
    </source>
</evidence>
<evidence type="ECO:0000256" key="1">
    <source>
        <dbReference type="SAM" id="MobiDB-lite"/>
    </source>
</evidence>
<protein>
    <submittedName>
        <fullName evidence="4">LytR cell envelope-related transcriptional attenuator</fullName>
    </submittedName>
</protein>
<keyword evidence="2" id="KW-0472">Membrane</keyword>
<feature type="region of interest" description="Disordered" evidence="1">
    <location>
        <begin position="1"/>
        <end position="226"/>
    </location>
</feature>
<evidence type="ECO:0000259" key="3">
    <source>
        <dbReference type="Pfam" id="PF13399"/>
    </source>
</evidence>
<dbReference type="Proteomes" id="UP000199546">
    <property type="component" value="Unassembled WGS sequence"/>
</dbReference>
<accession>A0A1I6XFK3</accession>
<name>A0A1I6XFK3_9ACTN</name>
<dbReference type="AlphaFoldDB" id="A0A1I6XFK3"/>
<keyword evidence="2" id="KW-1133">Transmembrane helix</keyword>
<feature type="compositionally biased region" description="Low complexity" evidence="1">
    <location>
        <begin position="77"/>
        <end position="87"/>
    </location>
</feature>
<keyword evidence="5" id="KW-1185">Reference proteome</keyword>
<feature type="compositionally biased region" description="Basic and acidic residues" evidence="1">
    <location>
        <begin position="147"/>
        <end position="170"/>
    </location>
</feature>
<keyword evidence="2" id="KW-0812">Transmembrane</keyword>
<feature type="compositionally biased region" description="Pro residues" evidence="1">
    <location>
        <begin position="279"/>
        <end position="291"/>
    </location>
</feature>
<gene>
    <name evidence="4" type="ORF">SAMN05660657_00506</name>
</gene>
<reference evidence="5" key="1">
    <citation type="submission" date="2016-10" db="EMBL/GenBank/DDBJ databases">
        <authorList>
            <person name="Varghese N."/>
            <person name="Submissions S."/>
        </authorList>
    </citation>
    <scope>NUCLEOTIDE SEQUENCE [LARGE SCALE GENOMIC DNA]</scope>
    <source>
        <strain evidence="5">DSM 46136</strain>
    </source>
</reference>
<feature type="compositionally biased region" description="Low complexity" evidence="1">
    <location>
        <begin position="107"/>
        <end position="116"/>
    </location>
</feature>
<feature type="compositionally biased region" description="Polar residues" evidence="1">
    <location>
        <begin position="256"/>
        <end position="271"/>
    </location>
</feature>
<dbReference type="InterPro" id="IPR027381">
    <property type="entry name" value="LytR/CpsA/Psr_C"/>
</dbReference>
<feature type="compositionally biased region" description="Basic and acidic residues" evidence="1">
    <location>
        <begin position="124"/>
        <end position="136"/>
    </location>
</feature>
<feature type="compositionally biased region" description="Low complexity" evidence="1">
    <location>
        <begin position="137"/>
        <end position="146"/>
    </location>
</feature>
<feature type="compositionally biased region" description="Basic and acidic residues" evidence="1">
    <location>
        <begin position="184"/>
        <end position="203"/>
    </location>
</feature>
<evidence type="ECO:0000313" key="4">
    <source>
        <dbReference type="EMBL" id="SFT37168.1"/>
    </source>
</evidence>
<dbReference type="Pfam" id="PF13399">
    <property type="entry name" value="LytR_C"/>
    <property type="match status" value="1"/>
</dbReference>
<feature type="transmembrane region" description="Helical" evidence="2">
    <location>
        <begin position="232"/>
        <end position="251"/>
    </location>
</feature>
<organism evidence="4 5">
    <name type="scientific">Geodermatophilus amargosae</name>
    <dbReference type="NCBI Taxonomy" id="1296565"/>
    <lineage>
        <taxon>Bacteria</taxon>
        <taxon>Bacillati</taxon>
        <taxon>Actinomycetota</taxon>
        <taxon>Actinomycetes</taxon>
        <taxon>Geodermatophilales</taxon>
        <taxon>Geodermatophilaceae</taxon>
        <taxon>Geodermatophilus</taxon>
    </lineage>
</organism>
<dbReference type="EMBL" id="FPBA01000001">
    <property type="protein sequence ID" value="SFT37168.1"/>
    <property type="molecule type" value="Genomic_DNA"/>
</dbReference>
<proteinExistence type="predicted"/>
<evidence type="ECO:0000256" key="2">
    <source>
        <dbReference type="SAM" id="Phobius"/>
    </source>
</evidence>